<evidence type="ECO:0000256" key="1">
    <source>
        <dbReference type="SAM" id="Phobius"/>
    </source>
</evidence>
<gene>
    <name evidence="2" type="ORF">SDC9_131337</name>
</gene>
<evidence type="ECO:0000313" key="2">
    <source>
        <dbReference type="EMBL" id="MPM84266.1"/>
    </source>
</evidence>
<keyword evidence="1" id="KW-1133">Transmembrane helix</keyword>
<dbReference type="EMBL" id="VSSQ01032859">
    <property type="protein sequence ID" value="MPM84266.1"/>
    <property type="molecule type" value="Genomic_DNA"/>
</dbReference>
<feature type="transmembrane region" description="Helical" evidence="1">
    <location>
        <begin position="6"/>
        <end position="27"/>
    </location>
</feature>
<sequence>MNSLLPILLTFFSSIVLSILACITILMELISSRNMVPPLAISNNPALSSAPVNEPFVAPNIILSKSVSGIAAQFCETKGFEALGPEL</sequence>
<keyword evidence="1" id="KW-0812">Transmembrane</keyword>
<keyword evidence="1" id="KW-0472">Membrane</keyword>
<name>A0A645D4G3_9ZZZZ</name>
<dbReference type="AlphaFoldDB" id="A0A645D4G3"/>
<organism evidence="2">
    <name type="scientific">bioreactor metagenome</name>
    <dbReference type="NCBI Taxonomy" id="1076179"/>
    <lineage>
        <taxon>unclassified sequences</taxon>
        <taxon>metagenomes</taxon>
        <taxon>ecological metagenomes</taxon>
    </lineage>
</organism>
<proteinExistence type="predicted"/>
<accession>A0A645D4G3</accession>
<protein>
    <submittedName>
        <fullName evidence="2">Uncharacterized protein</fullName>
    </submittedName>
</protein>
<comment type="caution">
    <text evidence="2">The sequence shown here is derived from an EMBL/GenBank/DDBJ whole genome shotgun (WGS) entry which is preliminary data.</text>
</comment>
<reference evidence="2" key="1">
    <citation type="submission" date="2019-08" db="EMBL/GenBank/DDBJ databases">
        <authorList>
            <person name="Kucharzyk K."/>
            <person name="Murdoch R.W."/>
            <person name="Higgins S."/>
            <person name="Loffler F."/>
        </authorList>
    </citation>
    <scope>NUCLEOTIDE SEQUENCE</scope>
</reference>